<organism evidence="5 6">
    <name type="scientific">Winogradskyella endarachnes</name>
    <dbReference type="NCBI Taxonomy" id="2681965"/>
    <lineage>
        <taxon>Bacteria</taxon>
        <taxon>Pseudomonadati</taxon>
        <taxon>Bacteroidota</taxon>
        <taxon>Flavobacteriia</taxon>
        <taxon>Flavobacteriales</taxon>
        <taxon>Flavobacteriaceae</taxon>
        <taxon>Winogradskyella</taxon>
    </lineage>
</organism>
<feature type="domain" description="LamG-like jellyroll fold" evidence="4">
    <location>
        <begin position="45"/>
        <end position="179"/>
    </location>
</feature>
<protein>
    <submittedName>
        <fullName evidence="5">T9SS type A sorting domain-containing protein</fullName>
    </submittedName>
</protein>
<dbReference type="EMBL" id="WOWS01000001">
    <property type="protein sequence ID" value="MUU77549.1"/>
    <property type="molecule type" value="Genomic_DNA"/>
</dbReference>
<evidence type="ECO:0000256" key="3">
    <source>
        <dbReference type="SAM" id="SignalP"/>
    </source>
</evidence>
<dbReference type="SMART" id="SM00560">
    <property type="entry name" value="LamGL"/>
    <property type="match status" value="1"/>
</dbReference>
<dbReference type="Pfam" id="PF13385">
    <property type="entry name" value="Laminin_G_3"/>
    <property type="match status" value="1"/>
</dbReference>
<evidence type="ECO:0000259" key="4">
    <source>
        <dbReference type="SMART" id="SM00560"/>
    </source>
</evidence>
<dbReference type="InterPro" id="IPR013320">
    <property type="entry name" value="ConA-like_dom_sf"/>
</dbReference>
<comment type="caution">
    <text evidence="5">The sequence shown here is derived from an EMBL/GenBank/DDBJ whole genome shotgun (WGS) entry which is preliminary data.</text>
</comment>
<keyword evidence="2" id="KW-1015">Disulfide bond</keyword>
<evidence type="ECO:0000256" key="2">
    <source>
        <dbReference type="ARBA" id="ARBA00023157"/>
    </source>
</evidence>
<evidence type="ECO:0000256" key="1">
    <source>
        <dbReference type="ARBA" id="ARBA00022729"/>
    </source>
</evidence>
<dbReference type="RefSeq" id="WP_157362253.1">
    <property type="nucleotide sequence ID" value="NZ_WOWS01000001.1"/>
</dbReference>
<dbReference type="GO" id="GO:0004553">
    <property type="term" value="F:hydrolase activity, hydrolyzing O-glycosyl compounds"/>
    <property type="evidence" value="ECO:0007669"/>
    <property type="project" value="UniProtKB-ARBA"/>
</dbReference>
<dbReference type="InterPro" id="IPR026444">
    <property type="entry name" value="Secre_tail"/>
</dbReference>
<dbReference type="SUPFAM" id="SSF49899">
    <property type="entry name" value="Concanavalin A-like lectins/glucanases"/>
    <property type="match status" value="1"/>
</dbReference>
<keyword evidence="6" id="KW-1185">Reference proteome</keyword>
<proteinExistence type="predicted"/>
<feature type="signal peptide" evidence="3">
    <location>
        <begin position="1"/>
        <end position="19"/>
    </location>
</feature>
<gene>
    <name evidence="5" type="ORF">GN138_03755</name>
</gene>
<keyword evidence="1 3" id="KW-0732">Signal</keyword>
<dbReference type="AlphaFoldDB" id="A0A6L6U6H0"/>
<evidence type="ECO:0000313" key="6">
    <source>
        <dbReference type="Proteomes" id="UP000478208"/>
    </source>
</evidence>
<dbReference type="InterPro" id="IPR013783">
    <property type="entry name" value="Ig-like_fold"/>
</dbReference>
<dbReference type="InterPro" id="IPR006558">
    <property type="entry name" value="LamG-like"/>
</dbReference>
<feature type="chain" id="PRO_5026994981" evidence="3">
    <location>
        <begin position="20"/>
        <end position="401"/>
    </location>
</feature>
<evidence type="ECO:0000313" key="5">
    <source>
        <dbReference type="EMBL" id="MUU77549.1"/>
    </source>
</evidence>
<dbReference type="PROSITE" id="PS50194">
    <property type="entry name" value="FILAMIN_REPEAT"/>
    <property type="match status" value="1"/>
</dbReference>
<dbReference type="Gene3D" id="2.60.40.10">
    <property type="entry name" value="Immunoglobulins"/>
    <property type="match status" value="1"/>
</dbReference>
<name>A0A6L6U6H0_9FLAO</name>
<dbReference type="GO" id="GO:0005975">
    <property type="term" value="P:carbohydrate metabolic process"/>
    <property type="evidence" value="ECO:0007669"/>
    <property type="project" value="UniProtKB-ARBA"/>
</dbReference>
<reference evidence="5 6" key="1">
    <citation type="submission" date="2019-12" db="EMBL/GenBank/DDBJ databases">
        <authorList>
            <person name="Li J."/>
        </authorList>
    </citation>
    <scope>NUCLEOTIDE SEQUENCE [LARGE SCALE GENOMIC DNA]</scope>
    <source>
        <strain evidence="5 6">HL2-2</strain>
    </source>
</reference>
<dbReference type="NCBIfam" id="TIGR04183">
    <property type="entry name" value="Por_Secre_tail"/>
    <property type="match status" value="1"/>
</dbReference>
<sequence>MKLKLLSFLGAIFTSFIFSQTQNCLDFDGTNDFVQTTYAGVLGSSDRTFEAWVNFSSNAPSTNLAIIDYGAGSSGSRNTFMINSNRGLSFISGGTNANLSSTSTGIITADTWTHVAFVLDNGTGYLYVDGAEVGTGNLSGVNTTSSTDLRIGQRVPGGTIRFLGKIDEVRIWNVALSPSEIMANMNSEICPSTAGLTAYYQFNEGMDGADNTTVDTLPELVAGNDGVLNNFTLNGATSNWVSGSTALASFAVDTSVTESNGVLTAQQSGATYAWIDCGNDSFISGETAASYTPTAVGDYSVEITYNGCVLQSDCITVSSLGVTNNQLLDNLSISKNPSQVLSFNRMIETDAKVSIHSLSGKELFVATMSDAQTFSPSIASGLYLVTVTQNNASKTFKWIKE</sequence>
<dbReference type="Gene3D" id="2.60.120.200">
    <property type="match status" value="1"/>
</dbReference>
<dbReference type="InterPro" id="IPR017868">
    <property type="entry name" value="Filamin/ABP280_repeat-like"/>
</dbReference>
<dbReference type="Proteomes" id="UP000478208">
    <property type="component" value="Unassembled WGS sequence"/>
</dbReference>
<accession>A0A6L6U6H0</accession>